<dbReference type="SMART" id="SM00895">
    <property type="entry name" value="FCD"/>
    <property type="match status" value="1"/>
</dbReference>
<dbReference type="AlphaFoldDB" id="A0A369TN32"/>
<keyword evidence="3" id="KW-0804">Transcription</keyword>
<sequence>MSVSDDLHTELRRRLIAGHYDPGFKLREEHVASEFGISRTPVRAAIQRLVTEGLLEAAPNRGAIVSEWRDSDTEEIFELRVLAEGQAAAWAARNITYEQLDRMDALNARIAAAVDQKPKQFREEIQTANLDFHMVLYDACGSARLRMFGTNLLDYPLVSGGFFIYSDQDAYESIRQHTEIVNALRSRNPDWARSAITSHLCAAIERFRKVRQAKQAKAAE</sequence>
<dbReference type="PANTHER" id="PTHR43537">
    <property type="entry name" value="TRANSCRIPTIONAL REGULATOR, GNTR FAMILY"/>
    <property type="match status" value="1"/>
</dbReference>
<protein>
    <submittedName>
        <fullName evidence="5">GntR family transcriptional regulator</fullName>
    </submittedName>
</protein>
<keyword evidence="2" id="KW-0238">DNA-binding</keyword>
<dbReference type="SUPFAM" id="SSF46785">
    <property type="entry name" value="Winged helix' DNA-binding domain"/>
    <property type="match status" value="1"/>
</dbReference>
<dbReference type="SUPFAM" id="SSF48008">
    <property type="entry name" value="GntR ligand-binding domain-like"/>
    <property type="match status" value="1"/>
</dbReference>
<dbReference type="RefSeq" id="WP_114511419.1">
    <property type="nucleotide sequence ID" value="NZ_QPMK01000009.1"/>
</dbReference>
<evidence type="ECO:0000313" key="5">
    <source>
        <dbReference type="EMBL" id="RDD65855.1"/>
    </source>
</evidence>
<dbReference type="InterPro" id="IPR000524">
    <property type="entry name" value="Tscrpt_reg_HTH_GntR"/>
</dbReference>
<dbReference type="CDD" id="cd07377">
    <property type="entry name" value="WHTH_GntR"/>
    <property type="match status" value="1"/>
</dbReference>
<proteinExistence type="predicted"/>
<evidence type="ECO:0000256" key="3">
    <source>
        <dbReference type="ARBA" id="ARBA00023163"/>
    </source>
</evidence>
<evidence type="ECO:0000259" key="4">
    <source>
        <dbReference type="PROSITE" id="PS50949"/>
    </source>
</evidence>
<evidence type="ECO:0000256" key="1">
    <source>
        <dbReference type="ARBA" id="ARBA00023015"/>
    </source>
</evidence>
<dbReference type="Gene3D" id="1.10.10.10">
    <property type="entry name" value="Winged helix-like DNA-binding domain superfamily/Winged helix DNA-binding domain"/>
    <property type="match status" value="1"/>
</dbReference>
<dbReference type="Pfam" id="PF00392">
    <property type="entry name" value="GntR"/>
    <property type="match status" value="1"/>
</dbReference>
<accession>A0A369TN32</accession>
<dbReference type="InterPro" id="IPR011711">
    <property type="entry name" value="GntR_C"/>
</dbReference>
<name>A0A369TN32_9RHOB</name>
<dbReference type="Pfam" id="PF07729">
    <property type="entry name" value="FCD"/>
    <property type="match status" value="1"/>
</dbReference>
<evidence type="ECO:0000313" key="6">
    <source>
        <dbReference type="Proteomes" id="UP000253977"/>
    </source>
</evidence>
<dbReference type="PROSITE" id="PS50949">
    <property type="entry name" value="HTH_GNTR"/>
    <property type="match status" value="1"/>
</dbReference>
<dbReference type="PRINTS" id="PR00035">
    <property type="entry name" value="HTHGNTR"/>
</dbReference>
<feature type="domain" description="HTH gntR-type" evidence="4">
    <location>
        <begin position="1"/>
        <end position="68"/>
    </location>
</feature>
<comment type="caution">
    <text evidence="5">The sequence shown here is derived from an EMBL/GenBank/DDBJ whole genome shotgun (WGS) entry which is preliminary data.</text>
</comment>
<dbReference type="GO" id="GO:0003700">
    <property type="term" value="F:DNA-binding transcription factor activity"/>
    <property type="evidence" value="ECO:0007669"/>
    <property type="project" value="InterPro"/>
</dbReference>
<keyword evidence="1" id="KW-0805">Transcription regulation</keyword>
<dbReference type="SMART" id="SM00345">
    <property type="entry name" value="HTH_GNTR"/>
    <property type="match status" value="1"/>
</dbReference>
<dbReference type="Proteomes" id="UP000253977">
    <property type="component" value="Unassembled WGS sequence"/>
</dbReference>
<dbReference type="InterPro" id="IPR008920">
    <property type="entry name" value="TF_FadR/GntR_C"/>
</dbReference>
<reference evidence="5 6" key="1">
    <citation type="submission" date="2018-07" db="EMBL/GenBank/DDBJ databases">
        <title>Thalassococcus profundi sp. nov., a marine bacterium isolated from deep seawater of Okinawa Trough.</title>
        <authorList>
            <person name="Yu M."/>
        </authorList>
    </citation>
    <scope>NUCLEOTIDE SEQUENCE [LARGE SCALE GENOMIC DNA]</scope>
    <source>
        <strain evidence="5 6">WRAS1</strain>
    </source>
</reference>
<dbReference type="OrthoDB" id="8155773at2"/>
<dbReference type="PANTHER" id="PTHR43537:SF24">
    <property type="entry name" value="GLUCONATE OPERON TRANSCRIPTIONAL REPRESSOR"/>
    <property type="match status" value="1"/>
</dbReference>
<evidence type="ECO:0000256" key="2">
    <source>
        <dbReference type="ARBA" id="ARBA00023125"/>
    </source>
</evidence>
<dbReference type="Gene3D" id="1.20.120.530">
    <property type="entry name" value="GntR ligand-binding domain-like"/>
    <property type="match status" value="1"/>
</dbReference>
<dbReference type="EMBL" id="QPMK01000009">
    <property type="protein sequence ID" value="RDD65855.1"/>
    <property type="molecule type" value="Genomic_DNA"/>
</dbReference>
<gene>
    <name evidence="5" type="ORF">DU478_13135</name>
</gene>
<dbReference type="InterPro" id="IPR036388">
    <property type="entry name" value="WH-like_DNA-bd_sf"/>
</dbReference>
<organism evidence="5 6">
    <name type="scientific">Thalassococcus profundi</name>
    <dbReference type="NCBI Taxonomy" id="2282382"/>
    <lineage>
        <taxon>Bacteria</taxon>
        <taxon>Pseudomonadati</taxon>
        <taxon>Pseudomonadota</taxon>
        <taxon>Alphaproteobacteria</taxon>
        <taxon>Rhodobacterales</taxon>
        <taxon>Roseobacteraceae</taxon>
        <taxon>Thalassococcus</taxon>
    </lineage>
</organism>
<dbReference type="InterPro" id="IPR036390">
    <property type="entry name" value="WH_DNA-bd_sf"/>
</dbReference>
<dbReference type="GO" id="GO:0003677">
    <property type="term" value="F:DNA binding"/>
    <property type="evidence" value="ECO:0007669"/>
    <property type="project" value="UniProtKB-KW"/>
</dbReference>
<keyword evidence="6" id="KW-1185">Reference proteome</keyword>